<dbReference type="eggNOG" id="COG0110">
    <property type="taxonomic scope" value="Bacteria"/>
</dbReference>
<dbReference type="InterPro" id="IPR050179">
    <property type="entry name" value="Trans_hexapeptide_repeat"/>
</dbReference>
<dbReference type="InterPro" id="IPR001451">
    <property type="entry name" value="Hexapep"/>
</dbReference>
<accession>A0A081D259</accession>
<keyword evidence="4" id="KW-0012">Acyltransferase</keyword>
<proteinExistence type="inferred from homology"/>
<reference evidence="5 6" key="1">
    <citation type="submission" date="2014-08" db="EMBL/GenBank/DDBJ databases">
        <title>Whole genome shotgun sequence of Rhizobium rubi NBRC 13261.</title>
        <authorList>
            <person name="Katano-Makiyama Y."/>
            <person name="Hosoyama A."/>
            <person name="Hashimoto M."/>
            <person name="Hosoyama Y."/>
            <person name="Noguchi M."/>
            <person name="Tsuchikane K."/>
            <person name="Uohara A."/>
            <person name="Ohji S."/>
            <person name="Ichikawa N."/>
            <person name="Kimura A."/>
            <person name="Yamazoe A."/>
            <person name="Fujita N."/>
        </authorList>
    </citation>
    <scope>NUCLEOTIDE SEQUENCE [LARGE SCALE GENOMIC DNA]</scope>
    <source>
        <strain evidence="5 6">NBRC 13261</strain>
    </source>
</reference>
<evidence type="ECO:0000256" key="3">
    <source>
        <dbReference type="ARBA" id="ARBA00022737"/>
    </source>
</evidence>
<dbReference type="PANTHER" id="PTHR43300">
    <property type="entry name" value="ACETYLTRANSFERASE"/>
    <property type="match status" value="1"/>
</dbReference>
<dbReference type="Proteomes" id="UP000028701">
    <property type="component" value="Unassembled WGS sequence"/>
</dbReference>
<organism evidence="5 6">
    <name type="scientific">Agrobacterium rubi TR3 = NBRC 13261</name>
    <dbReference type="NCBI Taxonomy" id="1368415"/>
    <lineage>
        <taxon>Bacteria</taxon>
        <taxon>Pseudomonadati</taxon>
        <taxon>Pseudomonadota</taxon>
        <taxon>Alphaproteobacteria</taxon>
        <taxon>Hyphomicrobiales</taxon>
        <taxon>Rhizobiaceae</taxon>
        <taxon>Rhizobium/Agrobacterium group</taxon>
        <taxon>Agrobacterium</taxon>
    </lineage>
</organism>
<dbReference type="CDD" id="cd04647">
    <property type="entry name" value="LbH_MAT_like"/>
    <property type="match status" value="1"/>
</dbReference>
<name>A0A081D259_9HYPH</name>
<sequence length="548" mass="59426">MDNDPDLEAEREKRLQVLTWERRHDDINAPAQVAFKKRLTDIAGADLADTAYIAREAHVFAAQLRLGENSWIAGHAIVRGDVEFGANCTVNPYACISGKVRCGNGVRIASLVSIVGFNHGFDDPDVPIYQQKHETLGITIGDDVWIGANAVVLDGVTIGKGAVIAAGSVVVKDIPDMAIAAGVPAKVIRKRGEKAATVKSRRGEVSQSLQRIGKVGSAQWRGILERAKRDGRYVSAGADGVPQTSLRHECDAIEIAAGFGEVPAGEEAAGIATRLRAFQDPASAFFPDPFLPPLPGTDIREDYPALYNVLAIGYALEILGSHPQHPISGAQMDTPSLCAWLDRLPWSTRAWRCGDRIDAIGTALYFNARYFGAGSGREALFGWLTMHADRTTGLWGKPTAQDGLLQPVNGFYRLTRGTYAQFGLPVPFPDAAINSVITHYRNYAGFSGETYTACNLLDTVHPLWLCLKQTDARRKEAEIMAETIILQCADQWQENEGFAFAAGQQPSLQGTEMWLSTLHIAADLLGFADEFAFVPKGIHRTQAVGMGL</sequence>
<evidence type="ECO:0000313" key="5">
    <source>
        <dbReference type="EMBL" id="GAK73005.1"/>
    </source>
</evidence>
<evidence type="ECO:0000256" key="1">
    <source>
        <dbReference type="ARBA" id="ARBA00007274"/>
    </source>
</evidence>
<dbReference type="Gene3D" id="2.160.10.10">
    <property type="entry name" value="Hexapeptide repeat proteins"/>
    <property type="match status" value="1"/>
</dbReference>
<dbReference type="OrthoDB" id="9815592at2"/>
<dbReference type="SUPFAM" id="SSF51161">
    <property type="entry name" value="Trimeric LpxA-like enzymes"/>
    <property type="match status" value="1"/>
</dbReference>
<dbReference type="InterPro" id="IPR011004">
    <property type="entry name" value="Trimer_LpxA-like_sf"/>
</dbReference>
<evidence type="ECO:0000256" key="4">
    <source>
        <dbReference type="ARBA" id="ARBA00023315"/>
    </source>
</evidence>
<keyword evidence="2" id="KW-0808">Transferase</keyword>
<evidence type="ECO:0000313" key="6">
    <source>
        <dbReference type="Proteomes" id="UP000028701"/>
    </source>
</evidence>
<dbReference type="EMBL" id="BBJU01000030">
    <property type="protein sequence ID" value="GAK73005.1"/>
    <property type="molecule type" value="Genomic_DNA"/>
</dbReference>
<dbReference type="GO" id="GO:0016746">
    <property type="term" value="F:acyltransferase activity"/>
    <property type="evidence" value="ECO:0007669"/>
    <property type="project" value="UniProtKB-KW"/>
</dbReference>
<evidence type="ECO:0008006" key="7">
    <source>
        <dbReference type="Google" id="ProtNLM"/>
    </source>
</evidence>
<evidence type="ECO:0000256" key="2">
    <source>
        <dbReference type="ARBA" id="ARBA00022679"/>
    </source>
</evidence>
<gene>
    <name evidence="5" type="ORF">RRU01S_30_00030</name>
</gene>
<dbReference type="PROSITE" id="PS00101">
    <property type="entry name" value="HEXAPEP_TRANSFERASES"/>
    <property type="match status" value="1"/>
</dbReference>
<dbReference type="AlphaFoldDB" id="A0A081D259"/>
<dbReference type="RefSeq" id="WP_045232442.1">
    <property type="nucleotide sequence ID" value="NZ_BBJU01000030.1"/>
</dbReference>
<dbReference type="InterPro" id="IPR018357">
    <property type="entry name" value="Hexapep_transf_CS"/>
</dbReference>
<comment type="caution">
    <text evidence="5">The sequence shown here is derived from an EMBL/GenBank/DDBJ whole genome shotgun (WGS) entry which is preliminary data.</text>
</comment>
<keyword evidence="3" id="KW-0677">Repeat</keyword>
<comment type="similarity">
    <text evidence="1">Belongs to the transferase hexapeptide repeat family.</text>
</comment>
<protein>
    <recommendedName>
        <fullName evidence="7">Acetyltransferase</fullName>
    </recommendedName>
</protein>
<dbReference type="Pfam" id="PF00132">
    <property type="entry name" value="Hexapep"/>
    <property type="match status" value="1"/>
</dbReference>